<protein>
    <recommendedName>
        <fullName evidence="1">Resolvase/invertase-type recombinase catalytic domain-containing protein</fullName>
    </recommendedName>
</protein>
<dbReference type="Proteomes" id="UP000622860">
    <property type="component" value="Unassembled WGS sequence"/>
</dbReference>
<dbReference type="PROSITE" id="PS51736">
    <property type="entry name" value="RECOMBINASES_3"/>
    <property type="match status" value="1"/>
</dbReference>
<comment type="caution">
    <text evidence="2">The sequence shown here is derived from an EMBL/GenBank/DDBJ whole genome shotgun (WGS) entry which is preliminary data.</text>
</comment>
<reference evidence="2" key="2">
    <citation type="submission" date="2020-09" db="EMBL/GenBank/DDBJ databases">
        <authorList>
            <person name="Sun Q."/>
            <person name="Zhou Y."/>
        </authorList>
    </citation>
    <scope>NUCLEOTIDE SEQUENCE</scope>
    <source>
        <strain evidence="2">CGMCC 1.12754</strain>
    </source>
</reference>
<dbReference type="AlphaFoldDB" id="A0A917HEG4"/>
<evidence type="ECO:0000313" key="3">
    <source>
        <dbReference type="Proteomes" id="UP000622860"/>
    </source>
</evidence>
<gene>
    <name evidence="2" type="ORF">GCM10011398_21220</name>
</gene>
<dbReference type="InterPro" id="IPR006119">
    <property type="entry name" value="Resolv_N"/>
</dbReference>
<dbReference type="EMBL" id="BMFR01000007">
    <property type="protein sequence ID" value="GGG76067.1"/>
    <property type="molecule type" value="Genomic_DNA"/>
</dbReference>
<sequence>MDIIFEEKLSGAKQRRPGLQMLDELRADDTIFVTDLTRLPGAQEIYLRY</sequence>
<accession>A0A917HEG4</accession>
<evidence type="ECO:0000259" key="1">
    <source>
        <dbReference type="PROSITE" id="PS51736"/>
    </source>
</evidence>
<keyword evidence="3" id="KW-1185">Reference proteome</keyword>
<dbReference type="SUPFAM" id="SSF53041">
    <property type="entry name" value="Resolvase-like"/>
    <property type="match status" value="1"/>
</dbReference>
<evidence type="ECO:0000313" key="2">
    <source>
        <dbReference type="EMBL" id="GGG76067.1"/>
    </source>
</evidence>
<dbReference type="GO" id="GO:0000150">
    <property type="term" value="F:DNA strand exchange activity"/>
    <property type="evidence" value="ECO:0007669"/>
    <property type="project" value="InterPro"/>
</dbReference>
<dbReference type="Gene3D" id="3.40.50.1390">
    <property type="entry name" value="Resolvase, N-terminal catalytic domain"/>
    <property type="match status" value="1"/>
</dbReference>
<feature type="domain" description="Resolvase/invertase-type recombinase catalytic" evidence="1">
    <location>
        <begin position="1"/>
        <end position="49"/>
    </location>
</feature>
<proteinExistence type="predicted"/>
<organism evidence="2 3">
    <name type="scientific">Virgibacillus oceani</name>
    <dbReference type="NCBI Taxonomy" id="1479511"/>
    <lineage>
        <taxon>Bacteria</taxon>
        <taxon>Bacillati</taxon>
        <taxon>Bacillota</taxon>
        <taxon>Bacilli</taxon>
        <taxon>Bacillales</taxon>
        <taxon>Bacillaceae</taxon>
        <taxon>Virgibacillus</taxon>
    </lineage>
</organism>
<name>A0A917HEG4_9BACI</name>
<dbReference type="GO" id="GO:0003677">
    <property type="term" value="F:DNA binding"/>
    <property type="evidence" value="ECO:0007669"/>
    <property type="project" value="InterPro"/>
</dbReference>
<dbReference type="InterPro" id="IPR036162">
    <property type="entry name" value="Resolvase-like_N_sf"/>
</dbReference>
<reference evidence="2" key="1">
    <citation type="journal article" date="2014" name="Int. J. Syst. Evol. Microbiol.">
        <title>Complete genome sequence of Corynebacterium casei LMG S-19264T (=DSM 44701T), isolated from a smear-ripened cheese.</title>
        <authorList>
            <consortium name="US DOE Joint Genome Institute (JGI-PGF)"/>
            <person name="Walter F."/>
            <person name="Albersmeier A."/>
            <person name="Kalinowski J."/>
            <person name="Ruckert C."/>
        </authorList>
    </citation>
    <scope>NUCLEOTIDE SEQUENCE</scope>
    <source>
        <strain evidence="2">CGMCC 1.12754</strain>
    </source>
</reference>
<dbReference type="Pfam" id="PF00239">
    <property type="entry name" value="Resolvase"/>
    <property type="match status" value="1"/>
</dbReference>